<gene>
    <name evidence="1" type="ORF">FNB15_16325</name>
</gene>
<evidence type="ECO:0000313" key="2">
    <source>
        <dbReference type="Proteomes" id="UP000317496"/>
    </source>
</evidence>
<accession>A0A516H4R3</accession>
<reference evidence="1 2" key="1">
    <citation type="submission" date="2019-07" db="EMBL/GenBank/DDBJ databases">
        <title>Genome sequencing for Ferrovibrio sp. K5.</title>
        <authorList>
            <person name="Park S.-J."/>
        </authorList>
    </citation>
    <scope>NUCLEOTIDE SEQUENCE [LARGE SCALE GENOMIC DNA]</scope>
    <source>
        <strain evidence="1 2">K5</strain>
    </source>
</reference>
<name>A0A516H4R3_9PROT</name>
<dbReference type="InterPro" id="IPR038695">
    <property type="entry name" value="Saro_0823-like_sf"/>
</dbReference>
<dbReference type="InterPro" id="IPR003795">
    <property type="entry name" value="DUF192"/>
</dbReference>
<dbReference type="PANTHER" id="PTHR37953">
    <property type="entry name" value="UPF0127 PROTEIN MJ1496"/>
    <property type="match status" value="1"/>
</dbReference>
<keyword evidence="2" id="KW-1185">Reference proteome</keyword>
<dbReference type="Pfam" id="PF02643">
    <property type="entry name" value="DUF192"/>
    <property type="match status" value="1"/>
</dbReference>
<dbReference type="RefSeq" id="WP_144069726.1">
    <property type="nucleotide sequence ID" value="NZ_CP041636.1"/>
</dbReference>
<organism evidence="1 2">
    <name type="scientific">Ferrovibrio terrae</name>
    <dbReference type="NCBI Taxonomy" id="2594003"/>
    <lineage>
        <taxon>Bacteria</taxon>
        <taxon>Pseudomonadati</taxon>
        <taxon>Pseudomonadota</taxon>
        <taxon>Alphaproteobacteria</taxon>
        <taxon>Rhodospirillales</taxon>
        <taxon>Rhodospirillaceae</taxon>
        <taxon>Ferrovibrio</taxon>
    </lineage>
</organism>
<dbReference type="Proteomes" id="UP000317496">
    <property type="component" value="Chromosome"/>
</dbReference>
<dbReference type="PANTHER" id="PTHR37953:SF1">
    <property type="entry name" value="UPF0127 PROTEIN MJ1496"/>
    <property type="match status" value="1"/>
</dbReference>
<dbReference type="AlphaFoldDB" id="A0A516H4R3"/>
<evidence type="ECO:0000313" key="1">
    <source>
        <dbReference type="EMBL" id="QDO98745.1"/>
    </source>
</evidence>
<dbReference type="OrthoDB" id="9808290at2"/>
<sequence length="150" mass="16482">MILLATLTVAPPIAAQPQPTLPQSDLVIQTAKGPQRFRVELADNDQSRARGMMFRTSMAPDAGMLFDFRQEQMASFWMRNTLLPLDMLFIKADGTILNIHQRAIPRDETGINSVGPVRAVLEVNGGTTARLGIKAGDKVEHAIFGNTPRK</sequence>
<dbReference type="EMBL" id="CP041636">
    <property type="protein sequence ID" value="QDO98745.1"/>
    <property type="molecule type" value="Genomic_DNA"/>
</dbReference>
<proteinExistence type="predicted"/>
<dbReference type="KEGG" id="fer:FNB15_16325"/>
<dbReference type="Gene3D" id="2.60.120.1140">
    <property type="entry name" value="Protein of unknown function DUF192"/>
    <property type="match status" value="1"/>
</dbReference>
<protein>
    <submittedName>
        <fullName evidence="1">DUF192 domain-containing protein</fullName>
    </submittedName>
</protein>